<dbReference type="EMBL" id="CAICTM010001406">
    <property type="protein sequence ID" value="CAB9523359.1"/>
    <property type="molecule type" value="Genomic_DNA"/>
</dbReference>
<organism evidence="3 4">
    <name type="scientific">Seminavis robusta</name>
    <dbReference type="NCBI Taxonomy" id="568900"/>
    <lineage>
        <taxon>Eukaryota</taxon>
        <taxon>Sar</taxon>
        <taxon>Stramenopiles</taxon>
        <taxon>Ochrophyta</taxon>
        <taxon>Bacillariophyta</taxon>
        <taxon>Bacillariophyceae</taxon>
        <taxon>Bacillariophycidae</taxon>
        <taxon>Naviculales</taxon>
        <taxon>Naviculaceae</taxon>
        <taxon>Seminavis</taxon>
    </lineage>
</organism>
<protein>
    <recommendedName>
        <fullName evidence="5">AB hydrolase-1 domain-containing protein</fullName>
    </recommendedName>
</protein>
<keyword evidence="4" id="KW-1185">Reference proteome</keyword>
<evidence type="ECO:0000256" key="2">
    <source>
        <dbReference type="SAM" id="Phobius"/>
    </source>
</evidence>
<dbReference type="Proteomes" id="UP001153069">
    <property type="component" value="Unassembled WGS sequence"/>
</dbReference>
<keyword evidence="2" id="KW-1133">Transmembrane helix</keyword>
<feature type="region of interest" description="Disordered" evidence="1">
    <location>
        <begin position="185"/>
        <end position="204"/>
    </location>
</feature>
<proteinExistence type="predicted"/>
<gene>
    <name evidence="3" type="ORF">SEMRO_1408_G270060.1</name>
</gene>
<comment type="caution">
    <text evidence="3">The sequence shown here is derived from an EMBL/GenBank/DDBJ whole genome shotgun (WGS) entry which is preliminary data.</text>
</comment>
<reference evidence="3" key="1">
    <citation type="submission" date="2020-06" db="EMBL/GenBank/DDBJ databases">
        <authorList>
            <consortium name="Plant Systems Biology data submission"/>
        </authorList>
    </citation>
    <scope>NUCLEOTIDE SEQUENCE</scope>
    <source>
        <strain evidence="3">D6</strain>
    </source>
</reference>
<dbReference type="SUPFAM" id="SSF53474">
    <property type="entry name" value="alpha/beta-Hydrolases"/>
    <property type="match status" value="1"/>
</dbReference>
<dbReference type="Gene3D" id="3.40.50.1820">
    <property type="entry name" value="alpha/beta hydrolase"/>
    <property type="match status" value="1"/>
</dbReference>
<feature type="transmembrane region" description="Helical" evidence="2">
    <location>
        <begin position="219"/>
        <end position="239"/>
    </location>
</feature>
<dbReference type="PANTHER" id="PTHR37471:SF1">
    <property type="entry name" value="AB HYDROLASE-1 DOMAIN-CONTAINING PROTEIN"/>
    <property type="match status" value="1"/>
</dbReference>
<dbReference type="AlphaFoldDB" id="A0A9N8ENR5"/>
<evidence type="ECO:0000313" key="3">
    <source>
        <dbReference type="EMBL" id="CAB9523359.1"/>
    </source>
</evidence>
<keyword evidence="2" id="KW-0812">Transmembrane</keyword>
<evidence type="ECO:0008006" key="5">
    <source>
        <dbReference type="Google" id="ProtNLM"/>
    </source>
</evidence>
<dbReference type="InterPro" id="IPR029058">
    <property type="entry name" value="AB_hydrolase_fold"/>
</dbReference>
<sequence>MPAVPLWVDIVMVAELGFYLLMRAKIAYLQSVDPLEAYLSSAHILTLEERQRLWGRVMQAKSSDVAAYFESWFFDVTIDDISQHELQNFVCWCYFDGRNQEHLTTEEHDQLDSFVSHARRLIQKEKRKSMKNLDNEVAARAMPRPSKKLVFDAHRKLLDKSLTNSKAIPEAELAEIMRKMTECHETFTEKPSDDEEEKQSRRFGRPTADPLLGIRVAPLTIHLVFFLLEVVLRVALWFAGFRRCRVNKKAVYYYHPGSPQQDKETTPLVFIHGIGVGPVVYLPLIFKMMSSGRPIFLPEISTVSAMRPWVFPGECLNPDQVATTLATMLASHGYTQATFAGHSFGTFWLSYVIKYAPDIVAGLVFMDPVCFCLYDSSLTRSVVYNQPDPGDVGYLIRTDMMVNWSVQRHFSWVRGNLLLEELMEQDVPTVVFLSGDDRVAPSDVQESYLKQHEECQIEDLDSTPDGYFEKGNLNVVVFRGCDHGHWMLTPEKTLPRIQDAMETLCQRSEASPPRRLSAPVARIYARQLARGSTVPR</sequence>
<dbReference type="OrthoDB" id="6431331at2759"/>
<name>A0A9N8ENR5_9STRA</name>
<evidence type="ECO:0000313" key="4">
    <source>
        <dbReference type="Proteomes" id="UP001153069"/>
    </source>
</evidence>
<evidence type="ECO:0000256" key="1">
    <source>
        <dbReference type="SAM" id="MobiDB-lite"/>
    </source>
</evidence>
<accession>A0A9N8ENR5</accession>
<feature type="transmembrane region" description="Helical" evidence="2">
    <location>
        <begin position="268"/>
        <end position="286"/>
    </location>
</feature>
<dbReference type="PANTHER" id="PTHR37471">
    <property type="entry name" value="UNNAMED PRODUCT"/>
    <property type="match status" value="1"/>
</dbReference>
<keyword evidence="2" id="KW-0472">Membrane</keyword>